<dbReference type="SUPFAM" id="SSF101697">
    <property type="entry name" value="Hypothetical protein YfhH"/>
    <property type="match status" value="1"/>
</dbReference>
<dbReference type="AlphaFoldDB" id="A0A1I6NTK6"/>
<dbReference type="Proteomes" id="UP000198660">
    <property type="component" value="Unassembled WGS sequence"/>
</dbReference>
<dbReference type="InterPro" id="IPR014938">
    <property type="entry name" value="YfhH-like"/>
</dbReference>
<sequence>MQQFSRMSREELQTEIDRLKEAEDQARRSSMIGEEAVIQQQIRLAKSYLTDPDTIHPGTHYKVEGEKSLFLVEYLNGVMAWGTFVDRRIREAVPIGILTPYEE</sequence>
<evidence type="ECO:0000313" key="2">
    <source>
        <dbReference type="Proteomes" id="UP000198660"/>
    </source>
</evidence>
<keyword evidence="2" id="KW-1185">Reference proteome</keyword>
<dbReference type="Gene3D" id="1.10.287.880">
    <property type="entry name" value="Hypothetical protein YfhH domain"/>
    <property type="match status" value="1"/>
</dbReference>
<dbReference type="Pfam" id="PF08838">
    <property type="entry name" value="DUF1811"/>
    <property type="match status" value="1"/>
</dbReference>
<dbReference type="InterPro" id="IPR036289">
    <property type="entry name" value="YfhH"/>
</dbReference>
<gene>
    <name evidence="1" type="ORF">SAMN05444972_101114</name>
</gene>
<name>A0A1I6NTK6_9BACL</name>
<dbReference type="Gene3D" id="2.30.30.340">
    <property type="entry name" value="Hypothetical protein YfhH like domains"/>
    <property type="match status" value="1"/>
</dbReference>
<evidence type="ECO:0000313" key="1">
    <source>
        <dbReference type="EMBL" id="SFS31205.1"/>
    </source>
</evidence>
<organism evidence="1 2">
    <name type="scientific">Marininema halotolerans</name>
    <dbReference type="NCBI Taxonomy" id="1155944"/>
    <lineage>
        <taxon>Bacteria</taxon>
        <taxon>Bacillati</taxon>
        <taxon>Bacillota</taxon>
        <taxon>Bacilli</taxon>
        <taxon>Bacillales</taxon>
        <taxon>Thermoactinomycetaceae</taxon>
        <taxon>Marininema</taxon>
    </lineage>
</organism>
<accession>A0A1I6NTK6</accession>
<protein>
    <submittedName>
        <fullName evidence="1">Uncharacterized protein</fullName>
    </submittedName>
</protein>
<dbReference type="OrthoDB" id="2353288at2"/>
<reference evidence="2" key="1">
    <citation type="submission" date="2016-10" db="EMBL/GenBank/DDBJ databases">
        <authorList>
            <person name="Varghese N."/>
            <person name="Submissions S."/>
        </authorList>
    </citation>
    <scope>NUCLEOTIDE SEQUENCE [LARGE SCALE GENOMIC DNA]</scope>
    <source>
        <strain evidence="2">DSM 45789</strain>
    </source>
</reference>
<dbReference type="EMBL" id="FPAA01000001">
    <property type="protein sequence ID" value="SFS31205.1"/>
    <property type="molecule type" value="Genomic_DNA"/>
</dbReference>
<dbReference type="RefSeq" id="WP_091832288.1">
    <property type="nucleotide sequence ID" value="NZ_FPAA01000001.1"/>
</dbReference>
<proteinExistence type="predicted"/>